<dbReference type="Gene3D" id="3.30.200.20">
    <property type="entry name" value="Phosphorylase Kinase, domain 1"/>
    <property type="match status" value="1"/>
</dbReference>
<evidence type="ECO:0000256" key="8">
    <source>
        <dbReference type="ARBA" id="ARBA00022840"/>
    </source>
</evidence>
<comment type="catalytic activity">
    <reaction evidence="9">
        <text>L-threonyl-[protein] + ATP = O-phospho-L-threonyl-[protein] + ADP + H(+)</text>
        <dbReference type="Rhea" id="RHEA:46608"/>
        <dbReference type="Rhea" id="RHEA-COMP:11060"/>
        <dbReference type="Rhea" id="RHEA-COMP:11605"/>
        <dbReference type="ChEBI" id="CHEBI:15378"/>
        <dbReference type="ChEBI" id="CHEBI:30013"/>
        <dbReference type="ChEBI" id="CHEBI:30616"/>
        <dbReference type="ChEBI" id="CHEBI:61977"/>
        <dbReference type="ChEBI" id="CHEBI:456216"/>
        <dbReference type="EC" id="2.7.11.1"/>
    </reaction>
</comment>
<proteinExistence type="inferred from homology"/>
<keyword evidence="7" id="KW-0418">Kinase</keyword>
<gene>
    <name evidence="15" type="ORF">CDL15_Pgr010507</name>
</gene>
<evidence type="ECO:0000259" key="14">
    <source>
        <dbReference type="PROSITE" id="PS50011"/>
    </source>
</evidence>
<dbReference type="SMART" id="SM00220">
    <property type="entry name" value="S_TKc"/>
    <property type="match status" value="1"/>
</dbReference>
<evidence type="ECO:0000256" key="1">
    <source>
        <dbReference type="ARBA" id="ARBA00004236"/>
    </source>
</evidence>
<keyword evidence="4 12" id="KW-0723">Serine/threonine-protein kinase</keyword>
<dbReference type="GO" id="GO:0005886">
    <property type="term" value="C:plasma membrane"/>
    <property type="evidence" value="ECO:0007669"/>
    <property type="project" value="UniProtKB-SubCell"/>
</dbReference>
<dbReference type="InterPro" id="IPR017441">
    <property type="entry name" value="Protein_kinase_ATP_BS"/>
</dbReference>
<keyword evidence="8 11" id="KW-0067">ATP-binding</keyword>
<feature type="domain" description="Protein kinase" evidence="14">
    <location>
        <begin position="35"/>
        <end position="349"/>
    </location>
</feature>
<evidence type="ECO:0000256" key="11">
    <source>
        <dbReference type="PROSITE-ProRule" id="PRU10141"/>
    </source>
</evidence>
<evidence type="ECO:0000256" key="5">
    <source>
        <dbReference type="ARBA" id="ARBA00022679"/>
    </source>
</evidence>
<dbReference type="GO" id="GO:0004674">
    <property type="term" value="F:protein serine/threonine kinase activity"/>
    <property type="evidence" value="ECO:0007669"/>
    <property type="project" value="UniProtKB-KW"/>
</dbReference>
<evidence type="ECO:0000256" key="3">
    <source>
        <dbReference type="ARBA" id="ARBA00022475"/>
    </source>
</evidence>
<feature type="binding site" evidence="11">
    <location>
        <position position="73"/>
    </location>
    <ligand>
        <name>ATP</name>
        <dbReference type="ChEBI" id="CHEBI:30616"/>
    </ligand>
</feature>
<dbReference type="EC" id="2.7.11.1" evidence="2"/>
<keyword evidence="5" id="KW-0808">Transferase</keyword>
<evidence type="ECO:0000256" key="12">
    <source>
        <dbReference type="RuleBase" id="RU000304"/>
    </source>
</evidence>
<reference evidence="16" key="1">
    <citation type="journal article" date="2017" name="Plant J.">
        <title>The pomegranate (Punica granatum L.) genome and the genomics of punicalagin biosynthesis.</title>
        <authorList>
            <person name="Qin G."/>
            <person name="Xu C."/>
            <person name="Ming R."/>
            <person name="Tang H."/>
            <person name="Guyot R."/>
            <person name="Kramer E.M."/>
            <person name="Hu Y."/>
            <person name="Yi X."/>
            <person name="Qi Y."/>
            <person name="Xu X."/>
            <person name="Gao Z."/>
            <person name="Pan H."/>
            <person name="Jian J."/>
            <person name="Tian Y."/>
            <person name="Yue Z."/>
            <person name="Xu Y."/>
        </authorList>
    </citation>
    <scope>NUCLEOTIDE SEQUENCE [LARGE SCALE GENOMIC DNA]</scope>
    <source>
        <strain evidence="16">cv. Dabenzi</strain>
    </source>
</reference>
<dbReference type="PROSITE" id="PS00108">
    <property type="entry name" value="PROTEIN_KINASE_ST"/>
    <property type="match status" value="1"/>
</dbReference>
<evidence type="ECO:0000256" key="10">
    <source>
        <dbReference type="ARBA" id="ARBA00048679"/>
    </source>
</evidence>
<evidence type="ECO:0000256" key="4">
    <source>
        <dbReference type="ARBA" id="ARBA00022527"/>
    </source>
</evidence>
<comment type="catalytic activity">
    <reaction evidence="10">
        <text>L-seryl-[protein] + ATP = O-phospho-L-seryl-[protein] + ADP + H(+)</text>
        <dbReference type="Rhea" id="RHEA:17989"/>
        <dbReference type="Rhea" id="RHEA-COMP:9863"/>
        <dbReference type="Rhea" id="RHEA-COMP:11604"/>
        <dbReference type="ChEBI" id="CHEBI:15378"/>
        <dbReference type="ChEBI" id="CHEBI:29999"/>
        <dbReference type="ChEBI" id="CHEBI:30616"/>
        <dbReference type="ChEBI" id="CHEBI:83421"/>
        <dbReference type="ChEBI" id="CHEBI:456216"/>
        <dbReference type="EC" id="2.7.11.1"/>
    </reaction>
</comment>
<organism evidence="15 16">
    <name type="scientific">Punica granatum</name>
    <name type="common">Pomegranate</name>
    <dbReference type="NCBI Taxonomy" id="22663"/>
    <lineage>
        <taxon>Eukaryota</taxon>
        <taxon>Viridiplantae</taxon>
        <taxon>Streptophyta</taxon>
        <taxon>Embryophyta</taxon>
        <taxon>Tracheophyta</taxon>
        <taxon>Spermatophyta</taxon>
        <taxon>Magnoliopsida</taxon>
        <taxon>eudicotyledons</taxon>
        <taxon>Gunneridae</taxon>
        <taxon>Pentapetalae</taxon>
        <taxon>rosids</taxon>
        <taxon>malvids</taxon>
        <taxon>Myrtales</taxon>
        <taxon>Lythraceae</taxon>
        <taxon>Punica</taxon>
    </lineage>
</organism>
<feature type="region of interest" description="Disordered" evidence="13">
    <location>
        <begin position="51"/>
        <end position="70"/>
    </location>
</feature>
<dbReference type="FunFam" id="1.10.510.10:FF:001023">
    <property type="entry name" value="Os07g0541700 protein"/>
    <property type="match status" value="1"/>
</dbReference>
<evidence type="ECO:0000256" key="6">
    <source>
        <dbReference type="ARBA" id="ARBA00022741"/>
    </source>
</evidence>
<comment type="similarity">
    <text evidence="12">Belongs to the protein kinase superfamily.</text>
</comment>
<dbReference type="PROSITE" id="PS00107">
    <property type="entry name" value="PROTEIN_KINASE_ATP"/>
    <property type="match status" value="1"/>
</dbReference>
<evidence type="ECO:0000256" key="13">
    <source>
        <dbReference type="SAM" id="MobiDB-lite"/>
    </source>
</evidence>
<dbReference type="InterPro" id="IPR000719">
    <property type="entry name" value="Prot_kinase_dom"/>
</dbReference>
<dbReference type="InterPro" id="IPR008271">
    <property type="entry name" value="Ser/Thr_kinase_AS"/>
</dbReference>
<dbReference type="GO" id="GO:0005524">
    <property type="term" value="F:ATP binding"/>
    <property type="evidence" value="ECO:0007669"/>
    <property type="project" value="UniProtKB-UniRule"/>
</dbReference>
<dbReference type="Pfam" id="PF07714">
    <property type="entry name" value="PK_Tyr_Ser-Thr"/>
    <property type="match status" value="1"/>
</dbReference>
<dbReference type="FunFam" id="3.30.200.20:FF:000228">
    <property type="entry name" value="Serine/threonine-protein kinase BIK1"/>
    <property type="match status" value="1"/>
</dbReference>
<protein>
    <recommendedName>
        <fullName evidence="2">non-specific serine/threonine protein kinase</fullName>
        <ecNumber evidence="2">2.7.11.1</ecNumber>
    </recommendedName>
</protein>
<name>A0A218XWM0_PUNGR</name>
<dbReference type="Gene3D" id="1.10.510.10">
    <property type="entry name" value="Transferase(Phosphotransferase) domain 1"/>
    <property type="match status" value="1"/>
</dbReference>
<dbReference type="EMBL" id="MTKT01000670">
    <property type="protein sequence ID" value="OWM89220.1"/>
    <property type="molecule type" value="Genomic_DNA"/>
</dbReference>
<feature type="compositionally biased region" description="Basic and acidic residues" evidence="13">
    <location>
        <begin position="342"/>
        <end position="355"/>
    </location>
</feature>
<keyword evidence="6 11" id="KW-0547">Nucleotide-binding</keyword>
<dbReference type="PANTHER" id="PTHR45621">
    <property type="entry name" value="OS01G0588500 PROTEIN-RELATED"/>
    <property type="match status" value="1"/>
</dbReference>
<evidence type="ECO:0000313" key="15">
    <source>
        <dbReference type="EMBL" id="OWM89220.1"/>
    </source>
</evidence>
<dbReference type="SUPFAM" id="SSF56112">
    <property type="entry name" value="Protein kinase-like (PK-like)"/>
    <property type="match status" value="1"/>
</dbReference>
<evidence type="ECO:0000256" key="7">
    <source>
        <dbReference type="ARBA" id="ARBA00022777"/>
    </source>
</evidence>
<dbReference type="InterPro" id="IPR001245">
    <property type="entry name" value="Ser-Thr/Tyr_kinase_cat_dom"/>
</dbReference>
<comment type="caution">
    <text evidence="15">The sequence shown here is derived from an EMBL/GenBank/DDBJ whole genome shotgun (WGS) entry which is preliminary data.</text>
</comment>
<feature type="region of interest" description="Disordered" evidence="13">
    <location>
        <begin position="342"/>
        <end position="362"/>
    </location>
</feature>
<evidence type="ECO:0000256" key="9">
    <source>
        <dbReference type="ARBA" id="ARBA00047899"/>
    </source>
</evidence>
<dbReference type="Proteomes" id="UP000197138">
    <property type="component" value="Unassembled WGS sequence"/>
</dbReference>
<dbReference type="InterPro" id="IPR050823">
    <property type="entry name" value="Plant_Ser_Thr_Prot_Kinase"/>
</dbReference>
<evidence type="ECO:0000256" key="2">
    <source>
        <dbReference type="ARBA" id="ARBA00012513"/>
    </source>
</evidence>
<dbReference type="InterPro" id="IPR011009">
    <property type="entry name" value="Kinase-like_dom_sf"/>
</dbReference>
<sequence length="362" mass="39999">MVNASPENAITRHISPLPNLPQFTLAELKGATKNFGSDSLLGEGGFGQVFKGRINDKPSSKTRKGSGTPVAVKRMNSDGFQGIEEWLAEVNFLGRLSHPNLVKLLGYCIEDGELLLVYELMQKHSLDMHLFRRDAGVGALPWDIRFKIVIGMAKGLAFLHTSEMQVIHRDIKPSNILLDGFYNAKISDFGLAKVGPSESKSYVTTSVMGTCGLAKTGPSESKSHVTTRVMGTYGFADPEYVSTGHLYVKSDVYGFGVVLVEILTGLRAIDPRRPRGQEILVDWMKPFLTNKRKLKSCMDSRLEGKYPHLAVYKIAQLALNCLALEPNCRPSMEKVVKTLEELESSHPKMTTEPKFRPTCLGP</sequence>
<comment type="subcellular location">
    <subcellularLocation>
        <location evidence="1">Cell membrane</location>
    </subcellularLocation>
</comment>
<accession>A0A218XWM0</accession>
<keyword evidence="3" id="KW-0472">Membrane</keyword>
<dbReference type="AlphaFoldDB" id="A0A218XWM0"/>
<keyword evidence="3" id="KW-1003">Cell membrane</keyword>
<dbReference type="PROSITE" id="PS50011">
    <property type="entry name" value="PROTEIN_KINASE_DOM"/>
    <property type="match status" value="1"/>
</dbReference>
<evidence type="ECO:0000313" key="16">
    <source>
        <dbReference type="Proteomes" id="UP000197138"/>
    </source>
</evidence>